<dbReference type="EMBL" id="CP034463">
    <property type="protein sequence ID" value="AZP15873.1"/>
    <property type="molecule type" value="Genomic_DNA"/>
</dbReference>
<evidence type="ECO:0000313" key="4">
    <source>
        <dbReference type="Proteomes" id="UP000280197"/>
    </source>
</evidence>
<proteinExistence type="predicted"/>
<gene>
    <name evidence="3" type="ORF">EJC51_07000</name>
</gene>
<dbReference type="Pfam" id="PF04865">
    <property type="entry name" value="Baseplate_J"/>
    <property type="match status" value="1"/>
</dbReference>
<evidence type="ECO:0000313" key="3">
    <source>
        <dbReference type="EMBL" id="AZP15873.1"/>
    </source>
</evidence>
<keyword evidence="4" id="KW-1185">Reference proteome</keyword>
<accession>A0A3S9HUR2</accession>
<sequence length="690" mass="74221">MSAERGRPLPPDLDDRRWADLVAEAQELIKHYAPRWSDLGPADPGIALVELFAWLVEGLIYRLNQVPEKNYTAFLNLLGITRLPALPAATLLTFTAQPGQTATVPAGTWAQTTGSESQAPVVFQTESEVLALPAGLSTTVRHLVSTADLLGGTDGAELRVPDGGTGYLLLGFDPAFTQPVERLEVYGEPGRPASGEPATVSWVFSAGGTDPANWPALTVEKDTTRALSQAGQVRLRLPAAPQWAAVDPAGWPFPAAGPKPEPGKPRRWIGLKLANPNEPGDPARDAVIRVRHLLPSTVPATTAPTAGRDVPESLGTAGRAPRQTYELRNRPVHRQPGGDSPYDHVRVLVDGERWALAEEREPGRDKAVRLDPVTGEVVFGTVGSVPPQGSDIAAVYRYVATGAAGNVLPGTVTTLAEGVPGIVSVTNLVPGTGGLDEEPIEETKARAPRLLRTRDRAITAEDYEFLARQVPGVATVRCLAPRTQERDGPSARWLKGDPWTYASILRAPGHVNLIVVPDLGAAEPQPMPPVVLVHDVIAALDPRREVTARLEVQPPRYLPVDVTVDVRVFKRAVDMHLTSGLAAETARVKERVARFLHPVYGGPGGRGWQVGQSVHLPDLYQAVQPDTEIGYLADLRMRPVTPPPYHQTGEAWNNDLHRPLPLPAAYGPQVQLTDYELVCFGTCDATGAEE</sequence>
<dbReference type="RefSeq" id="WP_126270241.1">
    <property type="nucleotide sequence ID" value="NZ_CP034463.1"/>
</dbReference>
<dbReference type="KEGG" id="saqu:EJC51_07000"/>
<evidence type="ECO:0000256" key="1">
    <source>
        <dbReference type="SAM" id="MobiDB-lite"/>
    </source>
</evidence>
<dbReference type="AlphaFoldDB" id="A0A3S9HUR2"/>
<feature type="region of interest" description="Disordered" evidence="1">
    <location>
        <begin position="298"/>
        <end position="343"/>
    </location>
</feature>
<feature type="domain" description="Baseplate protein J-like barrel" evidence="2">
    <location>
        <begin position="377"/>
        <end position="434"/>
    </location>
</feature>
<dbReference type="Proteomes" id="UP000280197">
    <property type="component" value="Chromosome"/>
</dbReference>
<name>A0A3S9HUR2_9ACTN</name>
<dbReference type="InterPro" id="IPR006949">
    <property type="entry name" value="Barrel_Baseplate_J-like"/>
</dbReference>
<reference evidence="3 4" key="1">
    <citation type="submission" date="2018-12" db="EMBL/GenBank/DDBJ databases">
        <authorList>
            <person name="Li K."/>
        </authorList>
    </citation>
    <scope>NUCLEOTIDE SEQUENCE [LARGE SCALE GENOMIC DNA]</scope>
    <source>
        <strain evidence="4">CR22</strain>
    </source>
</reference>
<evidence type="ECO:0000259" key="2">
    <source>
        <dbReference type="Pfam" id="PF04865"/>
    </source>
</evidence>
<protein>
    <recommendedName>
        <fullName evidence="2">Baseplate protein J-like barrel domain-containing protein</fullName>
    </recommendedName>
</protein>
<organism evidence="3 4">
    <name type="scientific">Streptomyces aquilus</name>
    <dbReference type="NCBI Taxonomy" id="2548456"/>
    <lineage>
        <taxon>Bacteria</taxon>
        <taxon>Bacillati</taxon>
        <taxon>Actinomycetota</taxon>
        <taxon>Actinomycetes</taxon>
        <taxon>Kitasatosporales</taxon>
        <taxon>Streptomycetaceae</taxon>
        <taxon>Streptomyces</taxon>
    </lineage>
</organism>